<organism evidence="2 3">
    <name type="scientific">Stylosanthes scabra</name>
    <dbReference type="NCBI Taxonomy" id="79078"/>
    <lineage>
        <taxon>Eukaryota</taxon>
        <taxon>Viridiplantae</taxon>
        <taxon>Streptophyta</taxon>
        <taxon>Embryophyta</taxon>
        <taxon>Tracheophyta</taxon>
        <taxon>Spermatophyta</taxon>
        <taxon>Magnoliopsida</taxon>
        <taxon>eudicotyledons</taxon>
        <taxon>Gunneridae</taxon>
        <taxon>Pentapetalae</taxon>
        <taxon>rosids</taxon>
        <taxon>fabids</taxon>
        <taxon>Fabales</taxon>
        <taxon>Fabaceae</taxon>
        <taxon>Papilionoideae</taxon>
        <taxon>50 kb inversion clade</taxon>
        <taxon>dalbergioids sensu lato</taxon>
        <taxon>Dalbergieae</taxon>
        <taxon>Pterocarpus clade</taxon>
        <taxon>Stylosanthes</taxon>
    </lineage>
</organism>
<gene>
    <name evidence="2" type="ORF">PIB30_009142</name>
</gene>
<evidence type="ECO:0000313" key="3">
    <source>
        <dbReference type="Proteomes" id="UP001341840"/>
    </source>
</evidence>
<name>A0ABU6X6S2_9FABA</name>
<proteinExistence type="predicted"/>
<keyword evidence="1" id="KW-1133">Transmembrane helix</keyword>
<keyword evidence="1" id="KW-0812">Transmembrane</keyword>
<keyword evidence="1" id="KW-0472">Membrane</keyword>
<accession>A0ABU6X6S2</accession>
<evidence type="ECO:0008006" key="4">
    <source>
        <dbReference type="Google" id="ProtNLM"/>
    </source>
</evidence>
<evidence type="ECO:0000256" key="1">
    <source>
        <dbReference type="SAM" id="Phobius"/>
    </source>
</evidence>
<dbReference type="Proteomes" id="UP001341840">
    <property type="component" value="Unassembled WGS sequence"/>
</dbReference>
<dbReference type="EMBL" id="JASCZI010211469">
    <property type="protein sequence ID" value="MED6192333.1"/>
    <property type="molecule type" value="Genomic_DNA"/>
</dbReference>
<protein>
    <recommendedName>
        <fullName evidence="4">Transmembrane protein</fullName>
    </recommendedName>
</protein>
<sequence>MEHFDLLKIKIALEVPKWKTSYNLNGEKCKTERLKVAHLSKLSTIKGVVVLQFHFPSQLFEDKLASLEVLDQVCDLTEKMESFRVFMAFTIYVMAMMFLVCAHCGVAESVVEDVAAIPPTPMESAGVYHGAQAVLGVAAFAVAWFI</sequence>
<feature type="transmembrane region" description="Helical" evidence="1">
    <location>
        <begin position="85"/>
        <end position="106"/>
    </location>
</feature>
<comment type="caution">
    <text evidence="2">The sequence shown here is derived from an EMBL/GenBank/DDBJ whole genome shotgun (WGS) entry which is preliminary data.</text>
</comment>
<keyword evidence="3" id="KW-1185">Reference proteome</keyword>
<evidence type="ECO:0000313" key="2">
    <source>
        <dbReference type="EMBL" id="MED6192333.1"/>
    </source>
</evidence>
<reference evidence="2 3" key="1">
    <citation type="journal article" date="2023" name="Plants (Basel)">
        <title>Bridging the Gap: Combining Genomics and Transcriptomics Approaches to Understand Stylosanthes scabra, an Orphan Legume from the Brazilian Caatinga.</title>
        <authorList>
            <person name="Ferreira-Neto J.R.C."/>
            <person name="da Silva M.D."/>
            <person name="Binneck E."/>
            <person name="de Melo N.F."/>
            <person name="da Silva R.H."/>
            <person name="de Melo A.L.T.M."/>
            <person name="Pandolfi V."/>
            <person name="Bustamante F.O."/>
            <person name="Brasileiro-Vidal A.C."/>
            <person name="Benko-Iseppon A.M."/>
        </authorList>
    </citation>
    <scope>NUCLEOTIDE SEQUENCE [LARGE SCALE GENOMIC DNA]</scope>
    <source>
        <tissue evidence="2">Leaves</tissue>
    </source>
</reference>
<feature type="transmembrane region" description="Helical" evidence="1">
    <location>
        <begin position="126"/>
        <end position="145"/>
    </location>
</feature>